<comment type="function">
    <text evidence="8">Catalyzes the formation of 6,7-dimethyl-8-ribityllumazine by condensation of 5-amino-6-(D-ribitylamino)uracil with 3,4-dihydroxy-2-butanone 4-phosphate. This is the penultimate step in the biosynthesis of riboflavin.</text>
</comment>
<comment type="subunit">
    <text evidence="8">Forms an icosahedral capsid composed of 60 subunits, arranged as a dodecamer of pentamers.</text>
</comment>
<dbReference type="Proteomes" id="UP000249579">
    <property type="component" value="Unassembled WGS sequence"/>
</dbReference>
<dbReference type="GO" id="GO:0009349">
    <property type="term" value="C:riboflavin synthase complex"/>
    <property type="evidence" value="ECO:0007669"/>
    <property type="project" value="UniProtKB-UniRule"/>
</dbReference>
<dbReference type="FunFam" id="3.40.50.960:FF:000001">
    <property type="entry name" value="6,7-dimethyl-8-ribityllumazine synthase"/>
    <property type="match status" value="1"/>
</dbReference>
<dbReference type="GO" id="GO:0005829">
    <property type="term" value="C:cytosol"/>
    <property type="evidence" value="ECO:0007669"/>
    <property type="project" value="TreeGrafter"/>
</dbReference>
<keyword evidence="5 8" id="KW-0808">Transferase</keyword>
<dbReference type="Gene3D" id="3.40.50.960">
    <property type="entry name" value="Lumazine/riboflavin synthase"/>
    <property type="match status" value="1"/>
</dbReference>
<dbReference type="InterPro" id="IPR002180">
    <property type="entry name" value="LS/RS"/>
</dbReference>
<dbReference type="OrthoDB" id="9809709at2"/>
<accession>A0A328A6A1</accession>
<feature type="active site" description="Proton donor" evidence="8">
    <location>
        <position position="87"/>
    </location>
</feature>
<dbReference type="NCBIfam" id="NF000812">
    <property type="entry name" value="PRK00061.1-4"/>
    <property type="match status" value="1"/>
</dbReference>
<organism evidence="9 10">
    <name type="scientific">Macrococcoides bohemicum</name>
    <dbReference type="NCBI Taxonomy" id="1903056"/>
    <lineage>
        <taxon>Bacteria</taxon>
        <taxon>Bacillati</taxon>
        <taxon>Bacillota</taxon>
        <taxon>Bacilli</taxon>
        <taxon>Bacillales</taxon>
        <taxon>Staphylococcaceae</taxon>
        <taxon>Macrococcoides</taxon>
    </lineage>
</organism>
<evidence type="ECO:0000256" key="3">
    <source>
        <dbReference type="ARBA" id="ARBA00012664"/>
    </source>
</evidence>
<comment type="similarity">
    <text evidence="2 8">Belongs to the DMRL synthase family.</text>
</comment>
<gene>
    <name evidence="8" type="primary">ribH</name>
    <name evidence="9" type="ORF">BHX94_00795</name>
</gene>
<dbReference type="InterPro" id="IPR034964">
    <property type="entry name" value="LS"/>
</dbReference>
<feature type="binding site" evidence="8">
    <location>
        <position position="111"/>
    </location>
    <ligand>
        <name>5-amino-6-(D-ribitylamino)uracil</name>
        <dbReference type="ChEBI" id="CHEBI:15934"/>
    </ligand>
</feature>
<dbReference type="GO" id="GO:0009231">
    <property type="term" value="P:riboflavin biosynthetic process"/>
    <property type="evidence" value="ECO:0007669"/>
    <property type="project" value="UniProtKB-UniRule"/>
</dbReference>
<proteinExistence type="inferred from homology"/>
<evidence type="ECO:0000256" key="7">
    <source>
        <dbReference type="ARBA" id="ARBA00072606"/>
    </source>
</evidence>
<evidence type="ECO:0000256" key="1">
    <source>
        <dbReference type="ARBA" id="ARBA00004917"/>
    </source>
</evidence>
<dbReference type="EMBL" id="PZJG01000001">
    <property type="protein sequence ID" value="RAK50031.1"/>
    <property type="molecule type" value="Genomic_DNA"/>
</dbReference>
<dbReference type="CDD" id="cd09209">
    <property type="entry name" value="Lumazine_synthase-I"/>
    <property type="match status" value="1"/>
</dbReference>
<evidence type="ECO:0000313" key="9">
    <source>
        <dbReference type="EMBL" id="RAK50031.1"/>
    </source>
</evidence>
<comment type="catalytic activity">
    <reaction evidence="6 8">
        <text>(2S)-2-hydroxy-3-oxobutyl phosphate + 5-amino-6-(D-ribitylamino)uracil = 6,7-dimethyl-8-(1-D-ribityl)lumazine + phosphate + 2 H2O + H(+)</text>
        <dbReference type="Rhea" id="RHEA:26152"/>
        <dbReference type="ChEBI" id="CHEBI:15377"/>
        <dbReference type="ChEBI" id="CHEBI:15378"/>
        <dbReference type="ChEBI" id="CHEBI:15934"/>
        <dbReference type="ChEBI" id="CHEBI:43474"/>
        <dbReference type="ChEBI" id="CHEBI:58201"/>
        <dbReference type="ChEBI" id="CHEBI:58830"/>
        <dbReference type="EC" id="2.5.1.78"/>
    </reaction>
</comment>
<evidence type="ECO:0000256" key="2">
    <source>
        <dbReference type="ARBA" id="ARBA00007424"/>
    </source>
</evidence>
<feature type="binding site" evidence="8">
    <location>
        <position position="125"/>
    </location>
    <ligand>
        <name>(2S)-2-hydroxy-3-oxobutyl phosphate</name>
        <dbReference type="ChEBI" id="CHEBI:58830"/>
    </ligand>
</feature>
<dbReference type="SUPFAM" id="SSF52121">
    <property type="entry name" value="Lumazine synthase"/>
    <property type="match status" value="1"/>
</dbReference>
<protein>
    <recommendedName>
        <fullName evidence="7 8">6,7-dimethyl-8-ribityllumazine synthase</fullName>
        <shortName evidence="8">DMRL synthase</shortName>
        <shortName evidence="8">LS</shortName>
        <shortName evidence="8">Lumazine synthase</shortName>
        <ecNumber evidence="3 8">2.5.1.78</ecNumber>
    </recommendedName>
</protein>
<evidence type="ECO:0000256" key="6">
    <source>
        <dbReference type="ARBA" id="ARBA00048785"/>
    </source>
</evidence>
<reference evidence="9 10" key="1">
    <citation type="journal article" date="2018" name="Front. Microbiol.">
        <title>Description and Comparative Genomics of Macrococcus caseolyticus subsp. hominis subsp. nov., Macrococcus goetzii sp. nov., Macrococcus epidermidis sp. nov., and Macrococcus bohemicus sp. nov., Novel Macrococci From Human Clinical Material With Virulence Potential and Suspected Uptake of Foreign DNA by Natural Transformation.</title>
        <authorList>
            <person name="Maslanova I."/>
            <person name="Wertheimer Z."/>
            <person name="Sedlacek I."/>
            <person name="Svec P."/>
            <person name="Indrakova A."/>
            <person name="Kovarovic V."/>
            <person name="Schumann P."/>
            <person name="Sproer C."/>
            <person name="Kralova S."/>
            <person name="Sedo O."/>
            <person name="Kristofova L."/>
            <person name="Vrbovska V."/>
            <person name="Fuzik T."/>
            <person name="Petras P."/>
            <person name="Zdrahal Z."/>
            <person name="Ruzickova V."/>
            <person name="Doskar J."/>
            <person name="Pantucek R."/>
        </authorList>
    </citation>
    <scope>NUCLEOTIDE SEQUENCE [LARGE SCALE GENOMIC DNA]</scope>
    <source>
        <strain evidence="9 10">03/115</strain>
    </source>
</reference>
<dbReference type="RefSeq" id="WP_096076092.1">
    <property type="nucleotide sequence ID" value="NZ_DALZDE010000001.1"/>
</dbReference>
<dbReference type="UniPathway" id="UPA00275">
    <property type="reaction ID" value="UER00404"/>
</dbReference>
<dbReference type="PANTHER" id="PTHR21058">
    <property type="entry name" value="6,7-DIMETHYL-8-RIBITYLLUMAZINE SYNTHASE DMRL SYNTHASE LUMAZINE SYNTHASE"/>
    <property type="match status" value="1"/>
</dbReference>
<evidence type="ECO:0000313" key="10">
    <source>
        <dbReference type="Proteomes" id="UP000249579"/>
    </source>
</evidence>
<dbReference type="InterPro" id="IPR036467">
    <property type="entry name" value="LS/RS_sf"/>
</dbReference>
<feature type="binding site" evidence="8">
    <location>
        <begin position="79"/>
        <end position="81"/>
    </location>
    <ligand>
        <name>5-amino-6-(D-ribitylamino)uracil</name>
        <dbReference type="ChEBI" id="CHEBI:15934"/>
    </ligand>
</feature>
<dbReference type="HAMAP" id="MF_00178">
    <property type="entry name" value="Lumazine_synth"/>
    <property type="match status" value="1"/>
</dbReference>
<comment type="caution">
    <text evidence="9">The sequence shown here is derived from an EMBL/GenBank/DDBJ whole genome shotgun (WGS) entry which is preliminary data.</text>
</comment>
<evidence type="ECO:0000256" key="8">
    <source>
        <dbReference type="HAMAP-Rule" id="MF_00178"/>
    </source>
</evidence>
<evidence type="ECO:0000256" key="4">
    <source>
        <dbReference type="ARBA" id="ARBA00022619"/>
    </source>
</evidence>
<dbReference type="Pfam" id="PF00885">
    <property type="entry name" value="DMRL_synthase"/>
    <property type="match status" value="1"/>
</dbReference>
<feature type="binding site" evidence="8">
    <location>
        <position position="21"/>
    </location>
    <ligand>
        <name>5-amino-6-(D-ribitylamino)uracil</name>
        <dbReference type="ChEBI" id="CHEBI:15934"/>
    </ligand>
</feature>
<dbReference type="AlphaFoldDB" id="A0A328A6A1"/>
<dbReference type="GO" id="GO:0000906">
    <property type="term" value="F:6,7-dimethyl-8-ribityllumazine synthase activity"/>
    <property type="evidence" value="ECO:0007669"/>
    <property type="project" value="UniProtKB-UniRule"/>
</dbReference>
<dbReference type="NCBIfam" id="TIGR00114">
    <property type="entry name" value="lumazine-synth"/>
    <property type="match status" value="1"/>
</dbReference>
<name>A0A328A6A1_9STAP</name>
<feature type="binding site" evidence="8">
    <location>
        <begin position="55"/>
        <end position="57"/>
    </location>
    <ligand>
        <name>5-amino-6-(D-ribitylamino)uracil</name>
        <dbReference type="ChEBI" id="CHEBI:15934"/>
    </ligand>
</feature>
<feature type="binding site" evidence="8">
    <location>
        <begin position="84"/>
        <end position="85"/>
    </location>
    <ligand>
        <name>(2S)-2-hydroxy-3-oxobutyl phosphate</name>
        <dbReference type="ChEBI" id="CHEBI:58830"/>
    </ligand>
</feature>
<dbReference type="PANTHER" id="PTHR21058:SF0">
    <property type="entry name" value="6,7-DIMETHYL-8-RIBITYLLUMAZINE SYNTHASE"/>
    <property type="match status" value="1"/>
</dbReference>
<dbReference type="EC" id="2.5.1.78" evidence="3 8"/>
<sequence length="154" mass="16428">MNYSAQLTGQGLKIAVVTSRFNHFITDRLTEGAVDTLERHGVESESIDTFLVPGAFELPFIASKLAQKKKYDAIITLGCVIRGATTHYDYVCNEAAKGIAKAGEYGTPVIFGVVTTETIEQAIERAGTKAGNKGGEAAIGAIEMANLNKMVESI</sequence>
<comment type="pathway">
    <text evidence="1 8">Cofactor biosynthesis; riboflavin biosynthesis; riboflavin from 2-hydroxy-3-oxobutyl phosphate and 5-amino-6-(D-ribitylamino)uracil: step 1/2.</text>
</comment>
<evidence type="ECO:0000256" key="5">
    <source>
        <dbReference type="ARBA" id="ARBA00022679"/>
    </source>
</evidence>
<keyword evidence="4 8" id="KW-0686">Riboflavin biosynthesis</keyword>